<gene>
    <name evidence="1" type="ORF">L6452_43119</name>
</gene>
<reference evidence="2" key="1">
    <citation type="journal article" date="2022" name="Mol. Ecol. Resour.">
        <title>The genomes of chicory, endive, great burdock and yacon provide insights into Asteraceae palaeo-polyploidization history and plant inulin production.</title>
        <authorList>
            <person name="Fan W."/>
            <person name="Wang S."/>
            <person name="Wang H."/>
            <person name="Wang A."/>
            <person name="Jiang F."/>
            <person name="Liu H."/>
            <person name="Zhao H."/>
            <person name="Xu D."/>
            <person name="Zhang Y."/>
        </authorList>
    </citation>
    <scope>NUCLEOTIDE SEQUENCE [LARGE SCALE GENOMIC DNA]</scope>
    <source>
        <strain evidence="2">cv. Niubang</strain>
    </source>
</reference>
<comment type="caution">
    <text evidence="1">The sequence shown here is derived from an EMBL/GenBank/DDBJ whole genome shotgun (WGS) entry which is preliminary data.</text>
</comment>
<dbReference type="EMBL" id="CM042063">
    <property type="protein sequence ID" value="KAI3668046.1"/>
    <property type="molecule type" value="Genomic_DNA"/>
</dbReference>
<name>A0ACB8XL88_ARCLA</name>
<sequence>MRRETLKFALIASLVFFFMSFEPNEGCRLLDGGFEETWMKTGNLLLSPSLQRGPVRPPGNGCDNMNNGGNPCSSGATVGSKKVAGDGGVATPPPPSLPPPPATASLTHAYPQQMVEFGVADGS</sequence>
<accession>A0ACB8XL88</accession>
<protein>
    <submittedName>
        <fullName evidence="1">Uncharacterized protein</fullName>
    </submittedName>
</protein>
<evidence type="ECO:0000313" key="2">
    <source>
        <dbReference type="Proteomes" id="UP001055879"/>
    </source>
</evidence>
<keyword evidence="2" id="KW-1185">Reference proteome</keyword>
<evidence type="ECO:0000313" key="1">
    <source>
        <dbReference type="EMBL" id="KAI3668046.1"/>
    </source>
</evidence>
<reference evidence="1 2" key="2">
    <citation type="journal article" date="2022" name="Mol. Ecol. Resour.">
        <title>The genomes of chicory, endive, great burdock and yacon provide insights into Asteraceae paleo-polyploidization history and plant inulin production.</title>
        <authorList>
            <person name="Fan W."/>
            <person name="Wang S."/>
            <person name="Wang H."/>
            <person name="Wang A."/>
            <person name="Jiang F."/>
            <person name="Liu H."/>
            <person name="Zhao H."/>
            <person name="Xu D."/>
            <person name="Zhang Y."/>
        </authorList>
    </citation>
    <scope>NUCLEOTIDE SEQUENCE [LARGE SCALE GENOMIC DNA]</scope>
    <source>
        <strain evidence="2">cv. Niubang</strain>
    </source>
</reference>
<dbReference type="Proteomes" id="UP001055879">
    <property type="component" value="Linkage Group LG17"/>
</dbReference>
<proteinExistence type="predicted"/>
<organism evidence="1 2">
    <name type="scientific">Arctium lappa</name>
    <name type="common">Greater burdock</name>
    <name type="synonym">Lappa major</name>
    <dbReference type="NCBI Taxonomy" id="4217"/>
    <lineage>
        <taxon>Eukaryota</taxon>
        <taxon>Viridiplantae</taxon>
        <taxon>Streptophyta</taxon>
        <taxon>Embryophyta</taxon>
        <taxon>Tracheophyta</taxon>
        <taxon>Spermatophyta</taxon>
        <taxon>Magnoliopsida</taxon>
        <taxon>eudicotyledons</taxon>
        <taxon>Gunneridae</taxon>
        <taxon>Pentapetalae</taxon>
        <taxon>asterids</taxon>
        <taxon>campanulids</taxon>
        <taxon>Asterales</taxon>
        <taxon>Asteraceae</taxon>
        <taxon>Carduoideae</taxon>
        <taxon>Cardueae</taxon>
        <taxon>Arctiinae</taxon>
        <taxon>Arctium</taxon>
    </lineage>
</organism>